<feature type="region of interest" description="Disordered" evidence="1">
    <location>
        <begin position="347"/>
        <end position="372"/>
    </location>
</feature>
<dbReference type="Gene3D" id="3.30.750.140">
    <property type="match status" value="1"/>
</dbReference>
<evidence type="ECO:0000256" key="1">
    <source>
        <dbReference type="SAM" id="MobiDB-lite"/>
    </source>
</evidence>
<keyword evidence="3" id="KW-0966">Cell projection</keyword>
<accession>A0A6I6HMJ3</accession>
<dbReference type="InterPro" id="IPR021136">
    <property type="entry name" value="Flagellar_hook_control-like_C"/>
</dbReference>
<evidence type="ECO:0000313" key="4">
    <source>
        <dbReference type="Proteomes" id="UP000425817"/>
    </source>
</evidence>
<feature type="domain" description="Flagellar hook-length control protein-like C-terminal" evidence="2">
    <location>
        <begin position="360"/>
        <end position="436"/>
    </location>
</feature>
<feature type="compositionally biased region" description="Basic and acidic residues" evidence="1">
    <location>
        <begin position="356"/>
        <end position="368"/>
    </location>
</feature>
<dbReference type="OrthoDB" id="5296742at2"/>
<keyword evidence="3" id="KW-0969">Cilium</keyword>
<protein>
    <submittedName>
        <fullName evidence="3">Flagellar hook-length control protein FliK</fullName>
    </submittedName>
</protein>
<dbReference type="AlphaFoldDB" id="A0A6I6HMJ3"/>
<dbReference type="RefSeq" id="WP_157615456.1">
    <property type="nucleotide sequence ID" value="NZ_CP046622.1"/>
</dbReference>
<gene>
    <name evidence="3" type="ORF">GOQ09_21205</name>
</gene>
<dbReference type="EMBL" id="CP046622">
    <property type="protein sequence ID" value="QGW83942.1"/>
    <property type="molecule type" value="Genomic_DNA"/>
</dbReference>
<dbReference type="Proteomes" id="UP000425817">
    <property type="component" value="Chromosome"/>
</dbReference>
<keyword evidence="3" id="KW-0282">Flagellum</keyword>
<evidence type="ECO:0000259" key="2">
    <source>
        <dbReference type="Pfam" id="PF02120"/>
    </source>
</evidence>
<proteinExistence type="predicted"/>
<name>A0A6I6HMJ3_VARPD</name>
<dbReference type="Pfam" id="PF02120">
    <property type="entry name" value="Flg_hook"/>
    <property type="match status" value="1"/>
</dbReference>
<organism evidence="3 4">
    <name type="scientific">Variovorax paradoxus</name>
    <dbReference type="NCBI Taxonomy" id="34073"/>
    <lineage>
        <taxon>Bacteria</taxon>
        <taxon>Pseudomonadati</taxon>
        <taxon>Pseudomonadota</taxon>
        <taxon>Betaproteobacteria</taxon>
        <taxon>Burkholderiales</taxon>
        <taxon>Comamonadaceae</taxon>
        <taxon>Variovorax</taxon>
    </lineage>
</organism>
<dbReference type="InterPro" id="IPR038610">
    <property type="entry name" value="FliK-like_C_sf"/>
</dbReference>
<sequence>MNRSIGLADAPLATKLAALRPELAALQTEVGTSLPAGAVAEVQQVKNDVRLPSHSLLESVLPAKVPAGAPRAADAPPSVATQWSAAARAISAVLADLHADAEPVRGAAPLWPSAQTPAAPVLAGALAQTVAGSGLFYESHLVEFANGLRTVQQLAQEPQMRLTQAATPANAGMAQPASQAHAQPQPAQVVPGRPAAADQLLAVPAAGQPVAAAGASVPAASQPLPGAPALGQLVAAAQGAPAQTSPASVYTSQGVPAASAAVPVFGGNANDAGTVADERLASRSLGESSAAVSSARTAASVAAPAEMIHPQTVALVHQQLDLLATSVFRWSGQAWPNVPMEWSIHEEADQPADAPGDQRNEERKERPRSWSTTVSLSLPKLGAVDLRLSLTGELVQARLAASESATLARLRNDSGELGPRLEAAGLRLQDLQITAMSPLEHAE</sequence>
<reference evidence="3 4" key="1">
    <citation type="submission" date="2019-12" db="EMBL/GenBank/DDBJ databases">
        <title>Hybrid Genome Assemblies of two High G+C Isolates from Undergraduate Microbiology Courses.</title>
        <authorList>
            <person name="Ne Ville C.J."/>
            <person name="Enright D."/>
            <person name="Hernandez I."/>
            <person name="Dodsworth J."/>
            <person name="Orwin P.M."/>
        </authorList>
    </citation>
    <scope>NUCLEOTIDE SEQUENCE [LARGE SCALE GENOMIC DNA]</scope>
    <source>
        <strain evidence="3 4">CSUSB</strain>
    </source>
</reference>
<evidence type="ECO:0000313" key="3">
    <source>
        <dbReference type="EMBL" id="QGW83942.1"/>
    </source>
</evidence>